<evidence type="ECO:0000256" key="1">
    <source>
        <dbReference type="SAM" id="Phobius"/>
    </source>
</evidence>
<dbReference type="EMBL" id="JAXCEH010000033">
    <property type="protein sequence ID" value="MFA1558639.1"/>
    <property type="molecule type" value="Genomic_DNA"/>
</dbReference>
<protein>
    <recommendedName>
        <fullName evidence="4">HPt domain-containing protein</fullName>
    </recommendedName>
</protein>
<accession>A0ABV4R6Z9</accession>
<gene>
    <name evidence="2" type="ORF">SM436_33525</name>
</gene>
<comment type="caution">
    <text evidence="2">The sequence shown here is derived from an EMBL/GenBank/DDBJ whole genome shotgun (WGS) entry which is preliminary data.</text>
</comment>
<proteinExistence type="predicted"/>
<sequence length="167" mass="18250">MSGWNQIVTTAVTVVGTLGGVGLGGWINARSQRELWKRQRADGVEERLRDTYTEFVLIATENRRILQQLFYFQQVSRDPEILATGEEYNRKNRDLHRAAAQVSMVGGADLGQAADRVIEGCSAFAGALREVSRAPNGSLASTTLPELNALKGSINEFVELAKAQTSP</sequence>
<dbReference type="RefSeq" id="WP_371945659.1">
    <property type="nucleotide sequence ID" value="NZ_JAXCEH010000033.1"/>
</dbReference>
<reference evidence="2 3" key="1">
    <citation type="submission" date="2023-11" db="EMBL/GenBank/DDBJ databases">
        <title>Actinomadura monticuli sp. nov., isolated from volcanic ash.</title>
        <authorList>
            <person name="Lee S.D."/>
            <person name="Yang H."/>
            <person name="Kim I.S."/>
        </authorList>
    </citation>
    <scope>NUCLEOTIDE SEQUENCE [LARGE SCALE GENOMIC DNA]</scope>
    <source>
        <strain evidence="2 3">DSM 45346</strain>
    </source>
</reference>
<keyword evidence="1" id="KW-0812">Transmembrane</keyword>
<keyword evidence="1" id="KW-1133">Transmembrane helix</keyword>
<keyword evidence="3" id="KW-1185">Reference proteome</keyword>
<organism evidence="2 3">
    <name type="scientific">Actinomadura chokoriensis</name>
    <dbReference type="NCBI Taxonomy" id="454156"/>
    <lineage>
        <taxon>Bacteria</taxon>
        <taxon>Bacillati</taxon>
        <taxon>Actinomycetota</taxon>
        <taxon>Actinomycetes</taxon>
        <taxon>Streptosporangiales</taxon>
        <taxon>Thermomonosporaceae</taxon>
        <taxon>Actinomadura</taxon>
    </lineage>
</organism>
<keyword evidence="1" id="KW-0472">Membrane</keyword>
<evidence type="ECO:0000313" key="2">
    <source>
        <dbReference type="EMBL" id="MFA1558639.1"/>
    </source>
</evidence>
<feature type="transmembrane region" description="Helical" evidence="1">
    <location>
        <begin position="6"/>
        <end position="29"/>
    </location>
</feature>
<dbReference type="Proteomes" id="UP001569904">
    <property type="component" value="Unassembled WGS sequence"/>
</dbReference>
<name>A0ABV4R6Z9_9ACTN</name>
<evidence type="ECO:0008006" key="4">
    <source>
        <dbReference type="Google" id="ProtNLM"/>
    </source>
</evidence>
<evidence type="ECO:0000313" key="3">
    <source>
        <dbReference type="Proteomes" id="UP001569904"/>
    </source>
</evidence>